<proteinExistence type="predicted"/>
<comment type="caution">
    <text evidence="1">The sequence shown here is derived from an EMBL/GenBank/DDBJ whole genome shotgun (WGS) entry which is preliminary data.</text>
</comment>
<accession>A0A7J0CIS9</accession>
<dbReference type="AlphaFoldDB" id="A0A7J0CIS9"/>
<evidence type="ECO:0000313" key="2">
    <source>
        <dbReference type="Proteomes" id="UP000498740"/>
    </source>
</evidence>
<evidence type="ECO:0000313" key="1">
    <source>
        <dbReference type="EMBL" id="GFN02393.1"/>
    </source>
</evidence>
<gene>
    <name evidence="1" type="ORF">Smic_09490</name>
</gene>
<protein>
    <submittedName>
        <fullName evidence="1">Uncharacterized protein</fullName>
    </submittedName>
</protein>
<dbReference type="EMBL" id="BLWD01000001">
    <property type="protein sequence ID" value="GFN02393.1"/>
    <property type="molecule type" value="Genomic_DNA"/>
</dbReference>
<organism evidence="1 2">
    <name type="scientific">Streptomyces microflavus</name>
    <name type="common">Streptomyces lipmanii</name>
    <dbReference type="NCBI Taxonomy" id="1919"/>
    <lineage>
        <taxon>Bacteria</taxon>
        <taxon>Bacillati</taxon>
        <taxon>Actinomycetota</taxon>
        <taxon>Actinomycetes</taxon>
        <taxon>Kitasatosporales</taxon>
        <taxon>Streptomycetaceae</taxon>
        <taxon>Streptomyces</taxon>
    </lineage>
</organism>
<reference evidence="1 2" key="1">
    <citation type="submission" date="2020-05" db="EMBL/GenBank/DDBJ databases">
        <title>Whole genome shotgun sequence of Streptomyces microflavus NBRC 13062.</title>
        <authorList>
            <person name="Komaki H."/>
            <person name="Tamura T."/>
        </authorList>
    </citation>
    <scope>NUCLEOTIDE SEQUENCE [LARGE SCALE GENOMIC DNA]</scope>
    <source>
        <strain evidence="1 2">NBRC 13062</strain>
    </source>
</reference>
<name>A0A7J0CIS9_STRMI</name>
<dbReference type="Proteomes" id="UP000498740">
    <property type="component" value="Unassembled WGS sequence"/>
</dbReference>
<sequence>MLRGGDQERPWWLSQAWTASFTSGRVVDARGQGADLGVPEVDQLDIALLLWLVFVGGIRGAWRQEALNVPDDAREELEES</sequence>